<dbReference type="InterPro" id="IPR052216">
    <property type="entry name" value="CRISPR_Csm3_endoribonuclease"/>
</dbReference>
<dbReference type="STRING" id="765420.OSCT_0080"/>
<sequence length="305" mass="34612">MPLTQTEPIYSFAAFRNRLTISGALVALTALRIGVGRDNSVIGNDLPVLRDVFGAPLLPGASLKGALRAQLEALLRGVHPDMALDLLEIEKRMQKQVADLRERDDIRQKRQRGQTADADWLFSQEIWSSAYSTMIDLTFGAPWIAGRLFIRDALVDRKLWFDQFEIRNGVGINRDTETAEDRLLYDYEVVPAGVRFGFELVLENAADWQLGMILLALRPWQEGRVQIGGFRSRGLGYVQLIDPTFNFVELHEQQPDDLLRILCEPALLEELGIAPAVNNVEDLKPLWYKAFRNELDRRLDEVSHA</sequence>
<evidence type="ECO:0000259" key="2">
    <source>
        <dbReference type="Pfam" id="PF03787"/>
    </source>
</evidence>
<dbReference type="Pfam" id="PF03787">
    <property type="entry name" value="RAMPs"/>
    <property type="match status" value="1"/>
</dbReference>
<proteinExistence type="predicted"/>
<dbReference type="InterPro" id="IPR013411">
    <property type="entry name" value="CRISPR-assoc_RAMP_Csx7"/>
</dbReference>
<dbReference type="GO" id="GO:0051607">
    <property type="term" value="P:defense response to virus"/>
    <property type="evidence" value="ECO:0007669"/>
    <property type="project" value="UniProtKB-KW"/>
</dbReference>
<dbReference type="PANTHER" id="PTHR35579:SF3">
    <property type="entry name" value="CRISPR SYSTEM CMS ENDORIBONUCLEASE CSM3"/>
    <property type="match status" value="1"/>
</dbReference>
<dbReference type="EMBL" id="ADVR01000003">
    <property type="protein sequence ID" value="EFO81931.1"/>
    <property type="molecule type" value="Genomic_DNA"/>
</dbReference>
<evidence type="ECO:0000313" key="3">
    <source>
        <dbReference type="EMBL" id="EFO81931.1"/>
    </source>
</evidence>
<reference evidence="3 4" key="1">
    <citation type="journal article" date="2011" name="J. Bacteriol.">
        <title>Draft genome sequence of the anoxygenic filamentous phototrophic bacterium Oscillochloris trichoides subsp. DG-6.</title>
        <authorList>
            <person name="Kuznetsov B.B."/>
            <person name="Ivanovsky R.N."/>
            <person name="Keppen O.I."/>
            <person name="Sukhacheva M.V."/>
            <person name="Bumazhkin B.K."/>
            <person name="Patutina E.O."/>
            <person name="Beletsky A.V."/>
            <person name="Mardanov A.V."/>
            <person name="Baslerov R.V."/>
            <person name="Panteleeva A.N."/>
            <person name="Kolganova T.V."/>
            <person name="Ravin N.V."/>
            <person name="Skryabin K.G."/>
        </authorList>
    </citation>
    <scope>NUCLEOTIDE SEQUENCE [LARGE SCALE GENOMIC DNA]</scope>
    <source>
        <strain evidence="3 4">DG-6</strain>
    </source>
</reference>
<dbReference type="eggNOG" id="COG1337">
    <property type="taxonomic scope" value="Bacteria"/>
</dbReference>
<keyword evidence="4" id="KW-1185">Reference proteome</keyword>
<comment type="caution">
    <text evidence="3">The sequence shown here is derived from an EMBL/GenBank/DDBJ whole genome shotgun (WGS) entry which is preliminary data.</text>
</comment>
<dbReference type="PANTHER" id="PTHR35579">
    <property type="entry name" value="CRISPR SYSTEM CMS ENDORIBONUCLEASE CSM3"/>
    <property type="match status" value="1"/>
</dbReference>
<dbReference type="OrthoDB" id="1063910at2"/>
<dbReference type="AlphaFoldDB" id="E1I9S9"/>
<keyword evidence="1" id="KW-0051">Antiviral defense</keyword>
<protein>
    <submittedName>
        <fullName evidence="3">CRISPR-associated Csm3 family protein</fullName>
    </submittedName>
</protein>
<gene>
    <name evidence="3" type="ORF">OSCT_0080</name>
</gene>
<dbReference type="HOGENOM" id="CLU_084207_0_0_0"/>
<name>E1I9S9_9CHLR</name>
<organism evidence="3 4">
    <name type="scientific">Oscillochloris trichoides DG-6</name>
    <dbReference type="NCBI Taxonomy" id="765420"/>
    <lineage>
        <taxon>Bacteria</taxon>
        <taxon>Bacillati</taxon>
        <taxon>Chloroflexota</taxon>
        <taxon>Chloroflexia</taxon>
        <taxon>Chloroflexales</taxon>
        <taxon>Chloroflexineae</taxon>
        <taxon>Oscillochloridaceae</taxon>
        <taxon>Oscillochloris</taxon>
    </lineage>
</organism>
<dbReference type="Proteomes" id="UP000054010">
    <property type="component" value="Unassembled WGS sequence"/>
</dbReference>
<accession>E1I9S9</accession>
<evidence type="ECO:0000313" key="4">
    <source>
        <dbReference type="Proteomes" id="UP000054010"/>
    </source>
</evidence>
<dbReference type="NCBIfam" id="TIGR02581">
    <property type="entry name" value="cas_cyan_RAMP"/>
    <property type="match status" value="1"/>
</dbReference>
<feature type="domain" description="CRISPR type III-associated protein" evidence="2">
    <location>
        <begin position="25"/>
        <end position="238"/>
    </location>
</feature>
<dbReference type="InterPro" id="IPR005537">
    <property type="entry name" value="RAMP_III_fam"/>
</dbReference>
<evidence type="ECO:0000256" key="1">
    <source>
        <dbReference type="ARBA" id="ARBA00023118"/>
    </source>
</evidence>